<gene>
    <name evidence="4" type="ORF">E7Z79_07145</name>
</gene>
<evidence type="ECO:0000313" key="4">
    <source>
        <dbReference type="EMBL" id="MBE6502203.1"/>
    </source>
</evidence>
<dbReference type="RefSeq" id="WP_303739295.1">
    <property type="nucleotide sequence ID" value="NZ_SUTK01000036.1"/>
</dbReference>
<name>A0A8T3V6H4_9EURY</name>
<dbReference type="InterPro" id="IPR005502">
    <property type="entry name" value="Ribosyl_crysJ1"/>
</dbReference>
<dbReference type="InterPro" id="IPR036705">
    <property type="entry name" value="Ribosyl_crysJ1_sf"/>
</dbReference>
<keyword evidence="3" id="KW-0460">Magnesium</keyword>
<dbReference type="PANTHER" id="PTHR16222">
    <property type="entry name" value="ADP-RIBOSYLGLYCOHYDROLASE"/>
    <property type="match status" value="1"/>
</dbReference>
<accession>A0A8T3V6H4</accession>
<comment type="similarity">
    <text evidence="1">Belongs to the ADP-ribosylglycohydrolase family.</text>
</comment>
<dbReference type="Proteomes" id="UP000783037">
    <property type="component" value="Unassembled WGS sequence"/>
</dbReference>
<dbReference type="EMBL" id="SUTK01000036">
    <property type="protein sequence ID" value="MBE6502203.1"/>
    <property type="molecule type" value="Genomic_DNA"/>
</dbReference>
<feature type="binding site" evidence="3">
    <location>
        <position position="52"/>
    </location>
    <ligand>
        <name>Mg(2+)</name>
        <dbReference type="ChEBI" id="CHEBI:18420"/>
        <label>1</label>
    </ligand>
</feature>
<keyword evidence="3" id="KW-0479">Metal-binding</keyword>
<comment type="caution">
    <text evidence="4">The sequence shown here is derived from an EMBL/GenBank/DDBJ whole genome shotgun (WGS) entry which is preliminary data.</text>
</comment>
<feature type="binding site" evidence="3">
    <location>
        <position position="50"/>
    </location>
    <ligand>
        <name>Mg(2+)</name>
        <dbReference type="ChEBI" id="CHEBI:18420"/>
        <label>1</label>
    </ligand>
</feature>
<evidence type="ECO:0000256" key="3">
    <source>
        <dbReference type="PIRSR" id="PIRSR605502-1"/>
    </source>
</evidence>
<feature type="binding site" evidence="3">
    <location>
        <position position="51"/>
    </location>
    <ligand>
        <name>Mg(2+)</name>
        <dbReference type="ChEBI" id="CHEBI:18420"/>
        <label>1</label>
    </ligand>
</feature>
<keyword evidence="2" id="KW-0378">Hydrolase</keyword>
<feature type="binding site" evidence="3">
    <location>
        <position position="254"/>
    </location>
    <ligand>
        <name>Mg(2+)</name>
        <dbReference type="ChEBI" id="CHEBI:18420"/>
        <label>1</label>
    </ligand>
</feature>
<dbReference type="GO" id="GO:0016787">
    <property type="term" value="F:hydrolase activity"/>
    <property type="evidence" value="ECO:0007669"/>
    <property type="project" value="UniProtKB-KW"/>
</dbReference>
<feature type="binding site" evidence="3">
    <location>
        <position position="252"/>
    </location>
    <ligand>
        <name>Mg(2+)</name>
        <dbReference type="ChEBI" id="CHEBI:18420"/>
        <label>1</label>
    </ligand>
</feature>
<protein>
    <submittedName>
        <fullName evidence="4">ADP-ribosylglycohydrolase</fullName>
    </submittedName>
</protein>
<evidence type="ECO:0000313" key="5">
    <source>
        <dbReference type="Proteomes" id="UP000783037"/>
    </source>
</evidence>
<dbReference type="Gene3D" id="1.10.4080.10">
    <property type="entry name" value="ADP-ribosylation/Crystallin J1"/>
    <property type="match status" value="1"/>
</dbReference>
<proteinExistence type="inferred from homology"/>
<evidence type="ECO:0000256" key="2">
    <source>
        <dbReference type="ARBA" id="ARBA00022801"/>
    </source>
</evidence>
<dbReference type="GO" id="GO:0046872">
    <property type="term" value="F:metal ion binding"/>
    <property type="evidence" value="ECO:0007669"/>
    <property type="project" value="UniProtKB-KW"/>
</dbReference>
<dbReference type="Pfam" id="PF03747">
    <property type="entry name" value="ADP_ribosyl_GH"/>
    <property type="match status" value="1"/>
</dbReference>
<dbReference type="SUPFAM" id="SSF101478">
    <property type="entry name" value="ADP-ribosylglycohydrolase"/>
    <property type="match status" value="1"/>
</dbReference>
<reference evidence="4" key="1">
    <citation type="submission" date="2019-04" db="EMBL/GenBank/DDBJ databases">
        <title>Evolution of Biomass-Degrading Anaerobic Consortia Revealed by Metagenomics.</title>
        <authorList>
            <person name="Peng X."/>
        </authorList>
    </citation>
    <scope>NUCLEOTIDE SEQUENCE</scope>
    <source>
        <strain evidence="4">SIG18</strain>
    </source>
</reference>
<sequence length="301" mass="33618">MKVKDGIIGLVVGDALGVPVEFSGKYEREIDPVTDMREYGTHLQPKGTWSDDSSMTIATMASIVNKNGIDYDDIMKEFLKWYYDDEYTNSDDGKFDSGIATGKSLRKYYNGTPALESGGTGDRDNGNGSLMRILPLAYIKDIDYETVENVSSLTHAHEISRIACVLYVEIARSMLENDLEIAEHVKYACDKIKDYYKDSHYLKKFNRIFNNDLDDVRGRTFVVGSLECVIHCLLNTDNYEDAVLKAVNFGDDTDTTAAICGGLAGIYYGYDSIPKDWIGAINKIDEVELLCEDYGAFCEGS</sequence>
<dbReference type="PANTHER" id="PTHR16222:SF24">
    <property type="entry name" value="ADP-RIBOSYLHYDROLASE ARH3"/>
    <property type="match status" value="1"/>
</dbReference>
<dbReference type="InterPro" id="IPR050792">
    <property type="entry name" value="ADP-ribosylglycohydrolase"/>
</dbReference>
<comment type="cofactor">
    <cofactor evidence="3">
        <name>Mg(2+)</name>
        <dbReference type="ChEBI" id="CHEBI:18420"/>
    </cofactor>
    <text evidence="3">Binds 2 magnesium ions per subunit.</text>
</comment>
<organism evidence="4 5">
    <name type="scientific">Methanobrevibacter thaueri</name>
    <dbReference type="NCBI Taxonomy" id="190975"/>
    <lineage>
        <taxon>Archaea</taxon>
        <taxon>Methanobacteriati</taxon>
        <taxon>Methanobacteriota</taxon>
        <taxon>Methanomada group</taxon>
        <taxon>Methanobacteria</taxon>
        <taxon>Methanobacteriales</taxon>
        <taxon>Methanobacteriaceae</taxon>
        <taxon>Methanobrevibacter</taxon>
    </lineage>
</organism>
<evidence type="ECO:0000256" key="1">
    <source>
        <dbReference type="ARBA" id="ARBA00010702"/>
    </source>
</evidence>
<dbReference type="AlphaFoldDB" id="A0A8T3V6H4"/>
<feature type="binding site" evidence="3">
    <location>
        <position position="255"/>
    </location>
    <ligand>
        <name>Mg(2+)</name>
        <dbReference type="ChEBI" id="CHEBI:18420"/>
        <label>1</label>
    </ligand>
</feature>